<dbReference type="EMBL" id="CP031761">
    <property type="protein sequence ID" value="AXR00883.1"/>
    <property type="molecule type" value="Genomic_DNA"/>
</dbReference>
<evidence type="ECO:0000256" key="1">
    <source>
        <dbReference type="SAM" id="Phobius"/>
    </source>
</evidence>
<feature type="domain" description="DUF4124" evidence="2">
    <location>
        <begin position="80"/>
        <end position="104"/>
    </location>
</feature>
<dbReference type="Proteomes" id="UP000258102">
    <property type="component" value="Chromosome 1"/>
</dbReference>
<keyword evidence="1" id="KW-1133">Transmembrane helix</keyword>
<evidence type="ECO:0000313" key="4">
    <source>
        <dbReference type="Proteomes" id="UP000258102"/>
    </source>
</evidence>
<dbReference type="RefSeq" id="WP_088529655.1">
    <property type="nucleotide sequence ID" value="NZ_CP021646.1"/>
</dbReference>
<evidence type="ECO:0000259" key="2">
    <source>
        <dbReference type="Pfam" id="PF13511"/>
    </source>
</evidence>
<gene>
    <name evidence="3" type="ORF">D0511_01480</name>
</gene>
<keyword evidence="1" id="KW-0812">Transmembrane</keyword>
<sequence length="179" mass="20311">MKMKAASYLMIMIMLVALASLFVLKRPDGKPWLNISSLTNTIEQQVTELTHQGVTALEKVKTQTKELVSDDIQQPVPEVQVYRWQDAKGQWHYSDKPNPNGESQHYQLDERNITVIAAEDTSILNKQPEQVASKETASSLPTALNPKAVKQVLEDAKNIQQLMDDRTKKLEKALEENQR</sequence>
<dbReference type="Pfam" id="PF13511">
    <property type="entry name" value="DUF4124"/>
    <property type="match status" value="1"/>
</dbReference>
<keyword evidence="1" id="KW-0472">Membrane</keyword>
<dbReference type="KEGG" id="ppis:B1L02_01470"/>
<name>A0AAD0RFX7_PSEO7</name>
<proteinExistence type="predicted"/>
<accession>A0AAD0RFX7</accession>
<feature type="transmembrane region" description="Helical" evidence="1">
    <location>
        <begin position="6"/>
        <end position="24"/>
    </location>
</feature>
<dbReference type="InterPro" id="IPR025392">
    <property type="entry name" value="DUF4124"/>
</dbReference>
<evidence type="ECO:0000313" key="3">
    <source>
        <dbReference type="EMBL" id="AXR00883.1"/>
    </source>
</evidence>
<reference evidence="3 4" key="1">
    <citation type="submission" date="2018-08" db="EMBL/GenBank/DDBJ databases">
        <title>Whole Genome Sequences of Two Pseudoalteromonas piscicida Strains, DE1-A and DE2-A, which Exhibit Strong Antibacterial Activity against Vibrio vulnificus.</title>
        <authorList>
            <person name="Richards G.P."/>
            <person name="Needleman D.S."/>
            <person name="Watson M.A."/>
            <person name="Polson S.W."/>
        </authorList>
    </citation>
    <scope>NUCLEOTIDE SEQUENCE [LARGE SCALE GENOMIC DNA]</scope>
    <source>
        <strain evidence="3 4">DE2-A</strain>
    </source>
</reference>
<organism evidence="3 4">
    <name type="scientific">Pseudoalteromonas piscicida</name>
    <dbReference type="NCBI Taxonomy" id="43662"/>
    <lineage>
        <taxon>Bacteria</taxon>
        <taxon>Pseudomonadati</taxon>
        <taxon>Pseudomonadota</taxon>
        <taxon>Gammaproteobacteria</taxon>
        <taxon>Alteromonadales</taxon>
        <taxon>Pseudoalteromonadaceae</taxon>
        <taxon>Pseudoalteromonas</taxon>
    </lineage>
</organism>
<dbReference type="AlphaFoldDB" id="A0AAD0RFX7"/>
<protein>
    <submittedName>
        <fullName evidence="3">DUF4124 domain-containing protein</fullName>
    </submittedName>
</protein>